<feature type="repeat" description="WD" evidence="7">
    <location>
        <begin position="388"/>
        <end position="428"/>
    </location>
</feature>
<accession>A0AAN8GHV7</accession>
<dbReference type="Proteomes" id="UP001347796">
    <property type="component" value="Unassembled WGS sequence"/>
</dbReference>
<dbReference type="PRINTS" id="PR00320">
    <property type="entry name" value="GPROTEINBRPT"/>
</dbReference>
<dbReference type="InterPro" id="IPR028599">
    <property type="entry name" value="WDR12/Ytm1"/>
</dbReference>
<feature type="region of interest" description="Disordered" evidence="8">
    <location>
        <begin position="226"/>
        <end position="247"/>
    </location>
</feature>
<comment type="subcellular location">
    <subcellularLocation>
        <location evidence="6">Nucleus</location>
        <location evidence="6">Nucleolus</location>
    </subcellularLocation>
    <subcellularLocation>
        <location evidence="6">Nucleus</location>
        <location evidence="6">Nucleoplasm</location>
    </subcellularLocation>
</comment>
<comment type="caution">
    <text evidence="10">The sequence shown here is derived from an EMBL/GenBank/DDBJ whole genome shotgun (WGS) entry which is preliminary data.</text>
</comment>
<dbReference type="PROSITE" id="PS50082">
    <property type="entry name" value="WD_REPEATS_2"/>
    <property type="match status" value="5"/>
</dbReference>
<evidence type="ECO:0000256" key="8">
    <source>
        <dbReference type="SAM" id="MobiDB-lite"/>
    </source>
</evidence>
<dbReference type="EMBL" id="JAZGQO010000021">
    <property type="protein sequence ID" value="KAK6166649.1"/>
    <property type="molecule type" value="Genomic_DNA"/>
</dbReference>
<proteinExistence type="inferred from homology"/>
<reference evidence="10 11" key="1">
    <citation type="submission" date="2024-01" db="EMBL/GenBank/DDBJ databases">
        <title>The genome of the rayed Mediterranean limpet Patella caerulea (Linnaeus, 1758).</title>
        <authorList>
            <person name="Anh-Thu Weber A."/>
            <person name="Halstead-Nussloch G."/>
        </authorList>
    </citation>
    <scope>NUCLEOTIDE SEQUENCE [LARGE SCALE GENOMIC DNA]</scope>
    <source>
        <strain evidence="10">AATW-2023a</strain>
        <tissue evidence="10">Whole specimen</tissue>
    </source>
</reference>
<evidence type="ECO:0000256" key="5">
    <source>
        <dbReference type="ARBA" id="ARBA00023242"/>
    </source>
</evidence>
<evidence type="ECO:0000256" key="3">
    <source>
        <dbReference type="ARBA" id="ARBA00022574"/>
    </source>
</evidence>
<dbReference type="HAMAP" id="MF_03029">
    <property type="entry name" value="WDR12"/>
    <property type="match status" value="1"/>
</dbReference>
<feature type="repeat" description="WD" evidence="7">
    <location>
        <begin position="191"/>
        <end position="232"/>
    </location>
</feature>
<evidence type="ECO:0000313" key="10">
    <source>
        <dbReference type="EMBL" id="KAK6166649.1"/>
    </source>
</evidence>
<feature type="repeat" description="WD" evidence="7">
    <location>
        <begin position="259"/>
        <end position="292"/>
    </location>
</feature>
<comment type="function">
    <text evidence="6">Required for maturation of ribosomal RNAs and formation of the large ribosomal subunit.</text>
</comment>
<name>A0AAN8GHV7_PATCE</name>
<dbReference type="PANTHER" id="PTHR19855:SF11">
    <property type="entry name" value="RIBOSOME BIOGENESIS PROTEIN WDR12"/>
    <property type="match status" value="1"/>
</dbReference>
<feature type="domain" description="NLE" evidence="9">
    <location>
        <begin position="8"/>
        <end position="74"/>
    </location>
</feature>
<organism evidence="10 11">
    <name type="scientific">Patella caerulea</name>
    <name type="common">Rayed Mediterranean limpet</name>
    <dbReference type="NCBI Taxonomy" id="87958"/>
    <lineage>
        <taxon>Eukaryota</taxon>
        <taxon>Metazoa</taxon>
        <taxon>Spiralia</taxon>
        <taxon>Lophotrochozoa</taxon>
        <taxon>Mollusca</taxon>
        <taxon>Gastropoda</taxon>
        <taxon>Patellogastropoda</taxon>
        <taxon>Patelloidea</taxon>
        <taxon>Patellidae</taxon>
        <taxon>Patella</taxon>
    </lineage>
</organism>
<dbReference type="GO" id="GO:0000463">
    <property type="term" value="P:maturation of LSU-rRNA from tricistronic rRNA transcript (SSU-rRNA, 5.8S rRNA, LSU-rRNA)"/>
    <property type="evidence" value="ECO:0007669"/>
    <property type="project" value="UniProtKB-UniRule"/>
</dbReference>
<feature type="repeat" description="WD" evidence="7">
    <location>
        <begin position="344"/>
        <end position="377"/>
    </location>
</feature>
<dbReference type="GO" id="GO:0043021">
    <property type="term" value="F:ribonucleoprotein complex binding"/>
    <property type="evidence" value="ECO:0007669"/>
    <property type="project" value="UniProtKB-UniRule"/>
</dbReference>
<protein>
    <recommendedName>
        <fullName evidence="6">Ribosome biogenesis protein WDR12 homolog</fullName>
    </recommendedName>
</protein>
<evidence type="ECO:0000256" key="2">
    <source>
        <dbReference type="ARBA" id="ARBA00022552"/>
    </source>
</evidence>
<keyword evidence="4" id="KW-0677">Repeat</keyword>
<dbReference type="AlphaFoldDB" id="A0AAN8GHV7"/>
<dbReference type="SUPFAM" id="SSF50978">
    <property type="entry name" value="WD40 repeat-like"/>
    <property type="match status" value="1"/>
</dbReference>
<dbReference type="InterPro" id="IPR015943">
    <property type="entry name" value="WD40/YVTN_repeat-like_dom_sf"/>
</dbReference>
<dbReference type="PANTHER" id="PTHR19855">
    <property type="entry name" value="WD40 REPEAT PROTEIN 12, 37"/>
    <property type="match status" value="1"/>
</dbReference>
<dbReference type="GO" id="GO:0005654">
    <property type="term" value="C:nucleoplasm"/>
    <property type="evidence" value="ECO:0007669"/>
    <property type="project" value="UniProtKB-SubCell"/>
</dbReference>
<evidence type="ECO:0000259" key="9">
    <source>
        <dbReference type="Pfam" id="PF08154"/>
    </source>
</evidence>
<sequence>MDENTPHVQAKFYTKQSQYSVPDTPFSVPITVGVEELSSLINGLLKGDEIEDESVKFDFLINEEFLRVALNEYLEQRNISTENVLEIEYIEHHPAPKPDNSLLHDDWVSCLQGYSQYVLSGCYDNTIRLWKTDGTELMTIPAHTGPVKAVKWITQDEEDTSPLFISGSHDQTIHIWQWNQEKKEVDCMVTCRGHTESVDCLAINNENQRFCSGSWDKMLKIWSTASASEQDEQEDSTSTQKKRKKTDQIIPTRVPIVTMSGHKEAISSVKWLNLTDVCTASWDNTLRIWDVNRALEKSQLQGPKAFFDISYSPSNGMVIAGGSDRHIRLYDPRSTDGAVVKCAFTSHKLWIVGVAWSSTNDNHFISGSHDGIVKLWDRRSPKAPLYDMTGHEDKILAVDWSIPDLMMSSGADNNIKIYSYSHHKNISS</sequence>
<evidence type="ECO:0000313" key="11">
    <source>
        <dbReference type="Proteomes" id="UP001347796"/>
    </source>
</evidence>
<keyword evidence="11" id="KW-1185">Reference proteome</keyword>
<dbReference type="CDD" id="cd00200">
    <property type="entry name" value="WD40"/>
    <property type="match status" value="1"/>
</dbReference>
<dbReference type="InterPro" id="IPR012972">
    <property type="entry name" value="NLE"/>
</dbReference>
<feature type="repeat" description="WD" evidence="7">
    <location>
        <begin position="140"/>
        <end position="177"/>
    </location>
</feature>
<dbReference type="Pfam" id="PF00400">
    <property type="entry name" value="WD40"/>
    <property type="match status" value="7"/>
</dbReference>
<evidence type="ECO:0000256" key="1">
    <source>
        <dbReference type="ARBA" id="ARBA00022517"/>
    </source>
</evidence>
<keyword evidence="5 6" id="KW-0539">Nucleus</keyword>
<dbReference type="InterPro" id="IPR001680">
    <property type="entry name" value="WD40_rpt"/>
</dbReference>
<dbReference type="SMART" id="SM00320">
    <property type="entry name" value="WD40"/>
    <property type="match status" value="7"/>
</dbReference>
<dbReference type="InterPro" id="IPR019775">
    <property type="entry name" value="WD40_repeat_CS"/>
</dbReference>
<keyword evidence="2 6" id="KW-0698">rRNA processing</keyword>
<dbReference type="Gene3D" id="2.130.10.10">
    <property type="entry name" value="YVTN repeat-like/Quinoprotein amine dehydrogenase"/>
    <property type="match status" value="1"/>
</dbReference>
<dbReference type="Pfam" id="PF08154">
    <property type="entry name" value="NLE"/>
    <property type="match status" value="1"/>
</dbReference>
<dbReference type="GO" id="GO:0030687">
    <property type="term" value="C:preribosome, large subunit precursor"/>
    <property type="evidence" value="ECO:0007669"/>
    <property type="project" value="UniProtKB-UniRule"/>
</dbReference>
<dbReference type="GO" id="GO:0000466">
    <property type="term" value="P:maturation of 5.8S rRNA from tricistronic rRNA transcript (SSU-rRNA, 5.8S rRNA, LSU-rRNA)"/>
    <property type="evidence" value="ECO:0007669"/>
    <property type="project" value="UniProtKB-UniRule"/>
</dbReference>
<dbReference type="PROSITE" id="PS50294">
    <property type="entry name" value="WD_REPEATS_REGION"/>
    <property type="match status" value="4"/>
</dbReference>
<dbReference type="PROSITE" id="PS00678">
    <property type="entry name" value="WD_REPEATS_1"/>
    <property type="match status" value="1"/>
</dbReference>
<dbReference type="InterPro" id="IPR020472">
    <property type="entry name" value="WD40_PAC1"/>
</dbReference>
<keyword evidence="3 7" id="KW-0853">WD repeat</keyword>
<keyword evidence="1 6" id="KW-0690">Ribosome biogenesis</keyword>
<evidence type="ECO:0000256" key="4">
    <source>
        <dbReference type="ARBA" id="ARBA00022737"/>
    </source>
</evidence>
<comment type="similarity">
    <text evidence="6">Belongs to the WD repeat WDR12/YTM1 family.</text>
</comment>
<dbReference type="InterPro" id="IPR036322">
    <property type="entry name" value="WD40_repeat_dom_sf"/>
</dbReference>
<evidence type="ECO:0000256" key="6">
    <source>
        <dbReference type="HAMAP-Rule" id="MF_03029"/>
    </source>
</evidence>
<evidence type="ECO:0000256" key="7">
    <source>
        <dbReference type="PROSITE-ProRule" id="PRU00221"/>
    </source>
</evidence>
<gene>
    <name evidence="10" type="ORF">SNE40_023293</name>
</gene>
<dbReference type="GO" id="GO:0005730">
    <property type="term" value="C:nucleolus"/>
    <property type="evidence" value="ECO:0007669"/>
    <property type="project" value="UniProtKB-SubCell"/>
</dbReference>